<dbReference type="Proteomes" id="UP000000305">
    <property type="component" value="Unassembled WGS sequence"/>
</dbReference>
<evidence type="ECO:0000256" key="1">
    <source>
        <dbReference type="SAM" id="Coils"/>
    </source>
</evidence>
<dbReference type="HOGENOM" id="CLU_1519402_0_0_1"/>
<proteinExistence type="predicted"/>
<keyword evidence="1" id="KW-0175">Coiled coil</keyword>
<dbReference type="InParanoid" id="E9G2U2"/>
<organism evidence="2 3">
    <name type="scientific">Daphnia pulex</name>
    <name type="common">Water flea</name>
    <dbReference type="NCBI Taxonomy" id="6669"/>
    <lineage>
        <taxon>Eukaryota</taxon>
        <taxon>Metazoa</taxon>
        <taxon>Ecdysozoa</taxon>
        <taxon>Arthropoda</taxon>
        <taxon>Crustacea</taxon>
        <taxon>Branchiopoda</taxon>
        <taxon>Diplostraca</taxon>
        <taxon>Cladocera</taxon>
        <taxon>Anomopoda</taxon>
        <taxon>Daphniidae</taxon>
        <taxon>Daphnia</taxon>
    </lineage>
</organism>
<protein>
    <submittedName>
        <fullName evidence="2">Uncharacterized protein</fullName>
    </submittedName>
</protein>
<dbReference type="EMBL" id="GL732530">
    <property type="protein sequence ID" value="EFX86447.1"/>
    <property type="molecule type" value="Genomic_DNA"/>
</dbReference>
<name>E9G2U2_DAPPU</name>
<dbReference type="OrthoDB" id="10351808at2759"/>
<accession>E9G2U2</accession>
<evidence type="ECO:0000313" key="3">
    <source>
        <dbReference type="Proteomes" id="UP000000305"/>
    </source>
</evidence>
<sequence length="177" mass="20689">MVITNEEHEKAKLAAERDPKLTSLFQLRNTTNHYLIQCLADREIQKVVWNGRNNLNTLAVEHLKSKAYQYNCRIIHSPHNYAKVAAIDGLGWDSNNSKPCGKSRSSRDDTLLLEEYLLSDDSKRFNRFKQESASDKIERLQQLLKDKEIIIERLITSKKHLRNYVRKSGAFEKDWQC</sequence>
<feature type="coiled-coil region" evidence="1">
    <location>
        <begin position="130"/>
        <end position="157"/>
    </location>
</feature>
<gene>
    <name evidence="2" type="ORF">DAPPUDRAFT_313103</name>
</gene>
<reference evidence="2 3" key="1">
    <citation type="journal article" date="2011" name="Science">
        <title>The ecoresponsive genome of Daphnia pulex.</title>
        <authorList>
            <person name="Colbourne J.K."/>
            <person name="Pfrender M.E."/>
            <person name="Gilbert D."/>
            <person name="Thomas W.K."/>
            <person name="Tucker A."/>
            <person name="Oakley T.H."/>
            <person name="Tokishita S."/>
            <person name="Aerts A."/>
            <person name="Arnold G.J."/>
            <person name="Basu M.K."/>
            <person name="Bauer D.J."/>
            <person name="Caceres C.E."/>
            <person name="Carmel L."/>
            <person name="Casola C."/>
            <person name="Choi J.H."/>
            <person name="Detter J.C."/>
            <person name="Dong Q."/>
            <person name="Dusheyko S."/>
            <person name="Eads B.D."/>
            <person name="Frohlich T."/>
            <person name="Geiler-Samerotte K.A."/>
            <person name="Gerlach D."/>
            <person name="Hatcher P."/>
            <person name="Jogdeo S."/>
            <person name="Krijgsveld J."/>
            <person name="Kriventseva E.V."/>
            <person name="Kultz D."/>
            <person name="Laforsch C."/>
            <person name="Lindquist E."/>
            <person name="Lopez J."/>
            <person name="Manak J.R."/>
            <person name="Muller J."/>
            <person name="Pangilinan J."/>
            <person name="Patwardhan R.P."/>
            <person name="Pitluck S."/>
            <person name="Pritham E.J."/>
            <person name="Rechtsteiner A."/>
            <person name="Rho M."/>
            <person name="Rogozin I.B."/>
            <person name="Sakarya O."/>
            <person name="Salamov A."/>
            <person name="Schaack S."/>
            <person name="Shapiro H."/>
            <person name="Shiga Y."/>
            <person name="Skalitzky C."/>
            <person name="Smith Z."/>
            <person name="Souvorov A."/>
            <person name="Sung W."/>
            <person name="Tang Z."/>
            <person name="Tsuchiya D."/>
            <person name="Tu H."/>
            <person name="Vos H."/>
            <person name="Wang M."/>
            <person name="Wolf Y.I."/>
            <person name="Yamagata H."/>
            <person name="Yamada T."/>
            <person name="Ye Y."/>
            <person name="Shaw J.R."/>
            <person name="Andrews J."/>
            <person name="Crease T.J."/>
            <person name="Tang H."/>
            <person name="Lucas S.M."/>
            <person name="Robertson H.M."/>
            <person name="Bork P."/>
            <person name="Koonin E.V."/>
            <person name="Zdobnov E.M."/>
            <person name="Grigoriev I.V."/>
            <person name="Lynch M."/>
            <person name="Boore J.L."/>
        </authorList>
    </citation>
    <scope>NUCLEOTIDE SEQUENCE [LARGE SCALE GENOMIC DNA]</scope>
</reference>
<keyword evidence="3" id="KW-1185">Reference proteome</keyword>
<evidence type="ECO:0000313" key="2">
    <source>
        <dbReference type="EMBL" id="EFX86447.1"/>
    </source>
</evidence>
<dbReference type="AlphaFoldDB" id="E9G2U2"/>
<dbReference type="KEGG" id="dpx:DAPPUDRAFT_313103"/>